<evidence type="ECO:0000313" key="2">
    <source>
        <dbReference type="EMBL" id="SIQ72478.1"/>
    </source>
</evidence>
<reference evidence="3" key="1">
    <citation type="submission" date="2017-01" db="EMBL/GenBank/DDBJ databases">
        <authorList>
            <person name="Varghese N."/>
            <person name="Submissions S."/>
        </authorList>
    </citation>
    <scope>NUCLEOTIDE SEQUENCE [LARGE SCALE GENOMIC DNA]</scope>
    <source>
        <strain evidence="3">CGMCC 1.7737</strain>
    </source>
</reference>
<sequence length="177" mass="19754">MTEFETTRGRCRIEDGAIRIQGSMTVGIRRMVKRSPFRYFSLLLLLAVLSFVLYLLFFEILTLIGFLIGITIAVWLLLQLRVRFSRFSRATEIPVSAVKEVVYSDGGKWGQANFLVYFDTDDGVRVRPISMGTFGNLIGDLETGKKAFEQAGLEVGDSLLNADESSAPSPDEQNTAE</sequence>
<keyword evidence="3" id="KW-1185">Reference proteome</keyword>
<proteinExistence type="predicted"/>
<gene>
    <name evidence="2" type="ORF">SAMN05421858_0201</name>
</gene>
<feature type="transmembrane region" description="Helical" evidence="1">
    <location>
        <begin position="63"/>
        <end position="80"/>
    </location>
</feature>
<evidence type="ECO:0000256" key="1">
    <source>
        <dbReference type="SAM" id="Phobius"/>
    </source>
</evidence>
<name>A0A1N6V3V5_9EURY</name>
<dbReference type="Proteomes" id="UP000186914">
    <property type="component" value="Unassembled WGS sequence"/>
</dbReference>
<accession>A0A1N6V3V5</accession>
<keyword evidence="1" id="KW-1133">Transmembrane helix</keyword>
<organism evidence="2 3">
    <name type="scientific">Haladaptatus litoreus</name>
    <dbReference type="NCBI Taxonomy" id="553468"/>
    <lineage>
        <taxon>Archaea</taxon>
        <taxon>Methanobacteriati</taxon>
        <taxon>Methanobacteriota</taxon>
        <taxon>Stenosarchaea group</taxon>
        <taxon>Halobacteria</taxon>
        <taxon>Halobacteriales</taxon>
        <taxon>Haladaptataceae</taxon>
        <taxon>Haladaptatus</taxon>
    </lineage>
</organism>
<evidence type="ECO:0000313" key="3">
    <source>
        <dbReference type="Proteomes" id="UP000186914"/>
    </source>
</evidence>
<dbReference type="RefSeq" id="WP_076427199.1">
    <property type="nucleotide sequence ID" value="NZ_FTNO01000001.1"/>
</dbReference>
<keyword evidence="1" id="KW-0472">Membrane</keyword>
<dbReference type="OrthoDB" id="385162at2157"/>
<protein>
    <recommendedName>
        <fullName evidence="4">PH domain-containing protein</fullName>
    </recommendedName>
</protein>
<dbReference type="EMBL" id="FTNO01000001">
    <property type="protein sequence ID" value="SIQ72478.1"/>
    <property type="molecule type" value="Genomic_DNA"/>
</dbReference>
<evidence type="ECO:0008006" key="4">
    <source>
        <dbReference type="Google" id="ProtNLM"/>
    </source>
</evidence>
<keyword evidence="1" id="KW-0812">Transmembrane</keyword>
<dbReference type="AlphaFoldDB" id="A0A1N6V3V5"/>
<feature type="transmembrane region" description="Helical" evidence="1">
    <location>
        <begin position="39"/>
        <end position="57"/>
    </location>
</feature>